<feature type="transmembrane region" description="Helical" evidence="1">
    <location>
        <begin position="275"/>
        <end position="292"/>
    </location>
</feature>
<feature type="transmembrane region" description="Helical" evidence="1">
    <location>
        <begin position="159"/>
        <end position="184"/>
    </location>
</feature>
<evidence type="ECO:0000313" key="2">
    <source>
        <dbReference type="EMBL" id="KPL90593.1"/>
    </source>
</evidence>
<comment type="caution">
    <text evidence="2">The sequence shown here is derived from an EMBL/GenBank/DDBJ whole genome shotgun (WGS) entry which is preliminary data.</text>
</comment>
<feature type="transmembrane region" description="Helical" evidence="1">
    <location>
        <begin position="328"/>
        <end position="347"/>
    </location>
</feature>
<feature type="transmembrane region" description="Helical" evidence="1">
    <location>
        <begin position="246"/>
        <end position="263"/>
    </location>
</feature>
<dbReference type="STRING" id="70996.SE18_05825"/>
<keyword evidence="1" id="KW-0812">Transmembrane</keyword>
<evidence type="ECO:0000256" key="1">
    <source>
        <dbReference type="SAM" id="Phobius"/>
    </source>
</evidence>
<organism evidence="2 3">
    <name type="scientific">Herpetosiphon geysericola</name>
    <dbReference type="NCBI Taxonomy" id="70996"/>
    <lineage>
        <taxon>Bacteria</taxon>
        <taxon>Bacillati</taxon>
        <taxon>Chloroflexota</taxon>
        <taxon>Chloroflexia</taxon>
        <taxon>Herpetosiphonales</taxon>
        <taxon>Herpetosiphonaceae</taxon>
        <taxon>Herpetosiphon</taxon>
    </lineage>
</organism>
<keyword evidence="1" id="KW-1133">Transmembrane helix</keyword>
<keyword evidence="1" id="KW-0472">Membrane</keyword>
<sequence>MIKAWFKPQEWSFDRFLLWISGLMLLGMALLVPLQSDTWWLLRTGQDIVQQRTIITTDLYSWTNQGNFWPNHEWLTQTIMYIVYAIGSYPLLVAVFASIIFCTWYLIYRSEKINPKLAILLLTLGIVDNVKGWSIRPQIITIFLFVLLILMIQQRKYHWWIIPFMLVWANLHAGFVVGMVLIGIITTVNIVQRQDVVRWLAISALSFLASLCNPHGYELWLFTLNSLDSSTYAYIEEWQPQRFTSLASYPYFLLVLVVGLTWYRRRYKPSTNYEWFLALATILFGFMAFRSVRQNVFFDVLAVLLLFKMFAATPYKPSKTSAFEPMQGVILGLTAIIAISLVTFSWIQRTPLLSQSILDSIKNCSGNIYNSYNSGGDLIWYLPERPVFIDNRFDPYPRDFMNSNMQTEDNGVYKPLFDQYQIKCALVEIDSPIAKNLQTDNWQIVSQNQTYQVFSRP</sequence>
<proteinExistence type="predicted"/>
<evidence type="ECO:0000313" key="3">
    <source>
        <dbReference type="Proteomes" id="UP000050277"/>
    </source>
</evidence>
<feature type="transmembrane region" description="Helical" evidence="1">
    <location>
        <begin position="298"/>
        <end position="316"/>
    </location>
</feature>
<dbReference type="RefSeq" id="WP_054533488.1">
    <property type="nucleotide sequence ID" value="NZ_LGKP01000011.1"/>
</dbReference>
<dbReference type="OrthoDB" id="9786218at2"/>
<gene>
    <name evidence="2" type="ORF">SE18_05825</name>
</gene>
<feature type="transmembrane region" description="Helical" evidence="1">
    <location>
        <begin position="196"/>
        <end position="217"/>
    </location>
</feature>
<accession>A0A0P6YL26</accession>
<dbReference type="AlphaFoldDB" id="A0A0P6YL26"/>
<name>A0A0P6YL26_9CHLR</name>
<feature type="transmembrane region" description="Helical" evidence="1">
    <location>
        <begin position="79"/>
        <end position="107"/>
    </location>
</feature>
<feature type="transmembrane region" description="Helical" evidence="1">
    <location>
        <begin position="16"/>
        <end position="34"/>
    </location>
</feature>
<evidence type="ECO:0008006" key="4">
    <source>
        <dbReference type="Google" id="ProtNLM"/>
    </source>
</evidence>
<feature type="transmembrane region" description="Helical" evidence="1">
    <location>
        <begin position="135"/>
        <end position="153"/>
    </location>
</feature>
<reference evidence="2 3" key="1">
    <citation type="submission" date="2015-07" db="EMBL/GenBank/DDBJ databases">
        <title>Whole genome sequence of Herpetosiphon geysericola DSM 7119.</title>
        <authorList>
            <person name="Hemp J."/>
            <person name="Ward L.M."/>
            <person name="Pace L.A."/>
            <person name="Fischer W.W."/>
        </authorList>
    </citation>
    <scope>NUCLEOTIDE SEQUENCE [LARGE SCALE GENOMIC DNA]</scope>
    <source>
        <strain evidence="2 3">DSM 7119</strain>
    </source>
</reference>
<dbReference type="EMBL" id="LGKP01000011">
    <property type="protein sequence ID" value="KPL90593.1"/>
    <property type="molecule type" value="Genomic_DNA"/>
</dbReference>
<protein>
    <recommendedName>
        <fullName evidence="4">Glycosyltransferase RgtA/B/C/D-like domain-containing protein</fullName>
    </recommendedName>
</protein>
<keyword evidence="3" id="KW-1185">Reference proteome</keyword>
<dbReference type="Proteomes" id="UP000050277">
    <property type="component" value="Unassembled WGS sequence"/>
</dbReference>